<evidence type="ECO:0000313" key="1">
    <source>
        <dbReference type="EMBL" id="GFY79331.1"/>
    </source>
</evidence>
<accession>A0A8X6YU64</accession>
<sequence length="90" mass="10504">MAKPIGKSLKFKAAQRITRRAKFIVNQQIKRRDNIMKLKLIQKQKLQWLILNLAILDAVESERIQVNRIFLGNEIEAIQGLMKLQEAVCF</sequence>
<keyword evidence="2" id="KW-1185">Reference proteome</keyword>
<name>A0A8X6YU64_9ARAC</name>
<organism evidence="1 2">
    <name type="scientific">Trichonephila inaurata madagascariensis</name>
    <dbReference type="NCBI Taxonomy" id="2747483"/>
    <lineage>
        <taxon>Eukaryota</taxon>
        <taxon>Metazoa</taxon>
        <taxon>Ecdysozoa</taxon>
        <taxon>Arthropoda</taxon>
        <taxon>Chelicerata</taxon>
        <taxon>Arachnida</taxon>
        <taxon>Araneae</taxon>
        <taxon>Araneomorphae</taxon>
        <taxon>Entelegynae</taxon>
        <taxon>Araneoidea</taxon>
        <taxon>Nephilidae</taxon>
        <taxon>Trichonephila</taxon>
        <taxon>Trichonephila inaurata</taxon>
    </lineage>
</organism>
<reference evidence="1" key="1">
    <citation type="submission" date="2020-08" db="EMBL/GenBank/DDBJ databases">
        <title>Multicomponent nature underlies the extraordinary mechanical properties of spider dragline silk.</title>
        <authorList>
            <person name="Kono N."/>
            <person name="Nakamura H."/>
            <person name="Mori M."/>
            <person name="Yoshida Y."/>
            <person name="Ohtoshi R."/>
            <person name="Malay A.D."/>
            <person name="Moran D.A.P."/>
            <person name="Tomita M."/>
            <person name="Numata K."/>
            <person name="Arakawa K."/>
        </authorList>
    </citation>
    <scope>NUCLEOTIDE SEQUENCE</scope>
</reference>
<comment type="caution">
    <text evidence="1">The sequence shown here is derived from an EMBL/GenBank/DDBJ whole genome shotgun (WGS) entry which is preliminary data.</text>
</comment>
<protein>
    <submittedName>
        <fullName evidence="1">Uncharacterized protein</fullName>
    </submittedName>
</protein>
<dbReference type="AlphaFoldDB" id="A0A8X6YU64"/>
<dbReference type="Proteomes" id="UP000886998">
    <property type="component" value="Unassembled WGS sequence"/>
</dbReference>
<proteinExistence type="predicted"/>
<gene>
    <name evidence="1" type="ORF">TNIN_487741</name>
</gene>
<evidence type="ECO:0000313" key="2">
    <source>
        <dbReference type="Proteomes" id="UP000886998"/>
    </source>
</evidence>
<dbReference type="EMBL" id="BMAV01023522">
    <property type="protein sequence ID" value="GFY79331.1"/>
    <property type="molecule type" value="Genomic_DNA"/>
</dbReference>